<evidence type="ECO:0000313" key="3">
    <source>
        <dbReference type="Proteomes" id="UP000006101"/>
    </source>
</evidence>
<dbReference type="InterPro" id="IPR057527">
    <property type="entry name" value="HVO_A0261-like_N"/>
</dbReference>
<dbReference type="GO" id="GO:0003700">
    <property type="term" value="F:DNA-binding transcription factor activity"/>
    <property type="evidence" value="ECO:0007669"/>
    <property type="project" value="InterPro"/>
</dbReference>
<reference evidence="2 3" key="1">
    <citation type="journal article" date="2012" name="J. Bacteriol.">
        <title>Draft Genome Sequence of an Ammonia-Oxidizing Archaeon, "Candidatus Nitrosopumilus koreensis" AR1, from Marine Sediment.</title>
        <authorList>
            <person name="Park S.J."/>
            <person name="Kim J.G."/>
            <person name="Jung M.Y."/>
            <person name="Kim S.J."/>
            <person name="Cha I.T."/>
            <person name="Kwon K."/>
            <person name="Lee J.H."/>
            <person name="Rhee S.K."/>
        </authorList>
    </citation>
    <scope>NUCLEOTIDE SEQUENCE [LARGE SCALE GENOMIC DNA]</scope>
    <source>
        <strain evidence="2 3">AR1</strain>
    </source>
</reference>
<evidence type="ECO:0000313" key="2">
    <source>
        <dbReference type="EMBL" id="AFS80371.1"/>
    </source>
</evidence>
<dbReference type="EMBL" id="CP003842">
    <property type="protein sequence ID" value="AFS80371.1"/>
    <property type="molecule type" value="Genomic_DNA"/>
</dbReference>
<dbReference type="AlphaFoldDB" id="K0B7E1"/>
<dbReference type="InterPro" id="IPR011991">
    <property type="entry name" value="ArsR-like_HTH"/>
</dbReference>
<accession>K0B7E1</accession>
<dbReference type="Pfam" id="PF25213">
    <property type="entry name" value="HVO_A0261_N"/>
    <property type="match status" value="1"/>
</dbReference>
<dbReference type="InterPro" id="IPR001845">
    <property type="entry name" value="HTH_ArsR_DNA-bd_dom"/>
</dbReference>
<dbReference type="CDD" id="cd00090">
    <property type="entry name" value="HTH_ARSR"/>
    <property type="match status" value="1"/>
</dbReference>
<name>K0B7E1_9ARCH</name>
<evidence type="ECO:0000259" key="1">
    <source>
        <dbReference type="PROSITE" id="PS50987"/>
    </source>
</evidence>
<dbReference type="InterPro" id="IPR036388">
    <property type="entry name" value="WH-like_DNA-bd_sf"/>
</dbReference>
<dbReference type="Proteomes" id="UP000006101">
    <property type="component" value="Chromosome"/>
</dbReference>
<dbReference type="SUPFAM" id="SSF46785">
    <property type="entry name" value="Winged helix' DNA-binding domain"/>
    <property type="match status" value="1"/>
</dbReference>
<organism evidence="2 3">
    <name type="scientific">Candidatus Nitrosopumilus koreensis AR1</name>
    <dbReference type="NCBI Taxonomy" id="1229908"/>
    <lineage>
        <taxon>Archaea</taxon>
        <taxon>Nitrososphaerota</taxon>
        <taxon>Nitrososphaeria</taxon>
        <taxon>Nitrosopumilales</taxon>
        <taxon>Nitrosopumilaceae</taxon>
        <taxon>Nitrosopumilus</taxon>
    </lineage>
</organism>
<dbReference type="InterPro" id="IPR013561">
    <property type="entry name" value="FilR1_middle_dom"/>
</dbReference>
<dbReference type="Gene3D" id="1.10.10.10">
    <property type="entry name" value="Winged helix-like DNA-binding domain superfamily/Winged helix DNA-binding domain"/>
    <property type="match status" value="1"/>
</dbReference>
<dbReference type="STRING" id="1229908.NKOR_02365"/>
<dbReference type="GeneID" id="13725917"/>
<dbReference type="Pfam" id="PF08350">
    <property type="entry name" value="FilR1_middle"/>
    <property type="match status" value="1"/>
</dbReference>
<sequence length="263" mass="30396">MVSGAELILELSSSQRMDILQLLSATNLKASEIAKKLNTSIQAISRHVDRLHAAKLIEKNEDGIYKLTVIGNALLHQYPFFEFLGKYRDYFETHDFSGVPDHLLVRIGDLLNCDLETNTMKALQRSRDWAASMEKWVKGVTFTIPLEYYETVSKSMRNGATHKIVFGKNSVVPNGYYDHPRRKEWEQYIESGQIQEKIVESVPLVVGLSEKEAHLIFANKKLGYPDIKGIFFSKDPKFRKWCEDLVDYYWTLPEIKNFKLVEK</sequence>
<dbReference type="InterPro" id="IPR036390">
    <property type="entry name" value="WH_DNA-bd_sf"/>
</dbReference>
<gene>
    <name evidence="2" type="ORF">NKOR_02365</name>
</gene>
<dbReference type="PROSITE" id="PS50987">
    <property type="entry name" value="HTH_ARSR_2"/>
    <property type="match status" value="1"/>
</dbReference>
<dbReference type="PATRIC" id="fig|1229908.8.peg.504"/>
<keyword evidence="3" id="KW-1185">Reference proteome</keyword>
<dbReference type="KEGG" id="nkr:NKOR_02365"/>
<dbReference type="RefSeq" id="WP_014962760.1">
    <property type="nucleotide sequence ID" value="NC_018655.1"/>
</dbReference>
<proteinExistence type="predicted"/>
<protein>
    <submittedName>
        <fullName evidence="2">ArsR family transcriptional regulator</fullName>
    </submittedName>
</protein>
<feature type="domain" description="HTH arsR-type" evidence="1">
    <location>
        <begin position="1"/>
        <end position="92"/>
    </location>
</feature>
<dbReference type="HOGENOM" id="CLU_062767_3_0_2"/>